<organism evidence="1 2">
    <name type="scientific">Mytilus coruscus</name>
    <name type="common">Sea mussel</name>
    <dbReference type="NCBI Taxonomy" id="42192"/>
    <lineage>
        <taxon>Eukaryota</taxon>
        <taxon>Metazoa</taxon>
        <taxon>Spiralia</taxon>
        <taxon>Lophotrochozoa</taxon>
        <taxon>Mollusca</taxon>
        <taxon>Bivalvia</taxon>
        <taxon>Autobranchia</taxon>
        <taxon>Pteriomorphia</taxon>
        <taxon>Mytilida</taxon>
        <taxon>Mytiloidea</taxon>
        <taxon>Mytilidae</taxon>
        <taxon>Mytilinae</taxon>
        <taxon>Mytilus</taxon>
    </lineage>
</organism>
<accession>A0A6J8AN08</accession>
<gene>
    <name evidence="1" type="ORF">MCOR_8675</name>
</gene>
<dbReference type="EMBL" id="CACVKT020001605">
    <property type="protein sequence ID" value="CAC5369501.1"/>
    <property type="molecule type" value="Genomic_DNA"/>
</dbReference>
<proteinExistence type="predicted"/>
<dbReference type="AlphaFoldDB" id="A0A6J8AN08"/>
<evidence type="ECO:0000313" key="2">
    <source>
        <dbReference type="Proteomes" id="UP000507470"/>
    </source>
</evidence>
<dbReference type="Proteomes" id="UP000507470">
    <property type="component" value="Unassembled WGS sequence"/>
</dbReference>
<evidence type="ECO:0000313" key="1">
    <source>
        <dbReference type="EMBL" id="CAC5369501.1"/>
    </source>
</evidence>
<name>A0A6J8AN08_MYTCO</name>
<reference evidence="1 2" key="1">
    <citation type="submission" date="2020-06" db="EMBL/GenBank/DDBJ databases">
        <authorList>
            <person name="Li R."/>
            <person name="Bekaert M."/>
        </authorList>
    </citation>
    <scope>NUCLEOTIDE SEQUENCE [LARGE SCALE GENOMIC DNA]</scope>
    <source>
        <strain evidence="2">wild</strain>
    </source>
</reference>
<protein>
    <submittedName>
        <fullName evidence="1">Uncharacterized protein</fullName>
    </submittedName>
</protein>
<sequence length="165" mass="18871">MLSSPGMYTYEEMSGGLDFGCTCHDMDNAGGFWKDNFERSCSNPFLSSGHNNFVDIPSEHYRCETFSSSPCLQSPYSDNIYTTAWTASERGNYSDNFFSEGRKRWNCEKYYTWNQGLNSDRNYGSKFPSENCACKLYPDRDSAGNLLPMSLLKYLTKTNTFLHVT</sequence>
<keyword evidence="2" id="KW-1185">Reference proteome</keyword>